<comment type="caution">
    <text evidence="2">The sequence shown here is derived from an EMBL/GenBank/DDBJ whole genome shotgun (WGS) entry which is preliminary data.</text>
</comment>
<keyword evidence="3" id="KW-1185">Reference proteome</keyword>
<accession>A0ABR3ZQQ1</accession>
<evidence type="ECO:0000256" key="1">
    <source>
        <dbReference type="SAM" id="MobiDB-lite"/>
    </source>
</evidence>
<protein>
    <submittedName>
        <fullName evidence="2">Uncharacterized protein</fullName>
    </submittedName>
</protein>
<evidence type="ECO:0000313" key="3">
    <source>
        <dbReference type="Proteomes" id="UP001583186"/>
    </source>
</evidence>
<organism evidence="2 3">
    <name type="scientific">Sporothrix stenoceras</name>
    <dbReference type="NCBI Taxonomy" id="5173"/>
    <lineage>
        <taxon>Eukaryota</taxon>
        <taxon>Fungi</taxon>
        <taxon>Dikarya</taxon>
        <taxon>Ascomycota</taxon>
        <taxon>Pezizomycotina</taxon>
        <taxon>Sordariomycetes</taxon>
        <taxon>Sordariomycetidae</taxon>
        <taxon>Ophiostomatales</taxon>
        <taxon>Ophiostomataceae</taxon>
        <taxon>Sporothrix</taxon>
    </lineage>
</organism>
<evidence type="ECO:0000313" key="2">
    <source>
        <dbReference type="EMBL" id="KAL1903023.1"/>
    </source>
</evidence>
<feature type="region of interest" description="Disordered" evidence="1">
    <location>
        <begin position="100"/>
        <end position="138"/>
    </location>
</feature>
<feature type="compositionally biased region" description="Acidic residues" evidence="1">
    <location>
        <begin position="108"/>
        <end position="121"/>
    </location>
</feature>
<reference evidence="2 3" key="1">
    <citation type="journal article" date="2024" name="IMA Fungus">
        <title>IMA Genome - F19 : A genome assembly and annotation guide to empower mycologists, including annotated draft genome sequences of Ceratocystis pirilliformis, Diaporthe australafricana, Fusarium ophioides, Paecilomyces lecythidis, and Sporothrix stenoceras.</title>
        <authorList>
            <person name="Aylward J."/>
            <person name="Wilson A.M."/>
            <person name="Visagie C.M."/>
            <person name="Spraker J."/>
            <person name="Barnes I."/>
            <person name="Buitendag C."/>
            <person name="Ceriani C."/>
            <person name="Del Mar Angel L."/>
            <person name="du Plessis D."/>
            <person name="Fuchs T."/>
            <person name="Gasser K."/>
            <person name="Kramer D."/>
            <person name="Li W."/>
            <person name="Munsamy K."/>
            <person name="Piso A."/>
            <person name="Price J.L."/>
            <person name="Sonnekus B."/>
            <person name="Thomas C."/>
            <person name="van der Nest A."/>
            <person name="van Dijk A."/>
            <person name="van Heerden A."/>
            <person name="van Vuuren N."/>
            <person name="Yilmaz N."/>
            <person name="Duong T.A."/>
            <person name="van der Merwe N.A."/>
            <person name="Wingfield M.J."/>
            <person name="Wingfield B.D."/>
        </authorList>
    </citation>
    <scope>NUCLEOTIDE SEQUENCE [LARGE SCALE GENOMIC DNA]</scope>
    <source>
        <strain evidence="2 3">CMW 5346</strain>
    </source>
</reference>
<name>A0ABR3ZQQ1_9PEZI</name>
<sequence>MALATGKAAAGQWKQQVPGNGYRQWVQDWDQRPRYGGGSDPADKEGIVAAAYATTSRLVQSGHVINIAMPSMEDGVRMKAMLDIQWACIRIASMSAAAGDPEFLKDPFDDDWGSDVGEYAEEASQLSQGEEEAGVHED</sequence>
<dbReference type="EMBL" id="JAWCUI010000003">
    <property type="protein sequence ID" value="KAL1903023.1"/>
    <property type="molecule type" value="Genomic_DNA"/>
</dbReference>
<gene>
    <name evidence="2" type="ORF">Sste5346_000936</name>
</gene>
<dbReference type="Proteomes" id="UP001583186">
    <property type="component" value="Unassembled WGS sequence"/>
</dbReference>
<proteinExistence type="predicted"/>